<sequence>MERDGAELSRWMGGDDSDSDFPTRTPRKPFGGVGGVGGMFAGNAATGGFLPSDLAAAAGTPSNLGKVGDAVLADADPLGVNQNVTFDEVGGLDDHINSLKEMTLLPLLYPEVFQRLNLTPPRGVLFHGPPGTAFFMRKGADCLSKWVGEARASAASSFEESNRSIIFFDEIDGLAPVRSSKQDQIHASIVSTLLALMDGMDGRGRLS</sequence>
<dbReference type="AlphaFoldDB" id="A0A1C7LNE9"/>
<dbReference type="SUPFAM" id="SSF52540">
    <property type="entry name" value="P-loop containing nucleoside triphosphate hydrolases"/>
    <property type="match status" value="1"/>
</dbReference>
<organism evidence="6 7">
    <name type="scientific">Grifola frondosa</name>
    <name type="common">Maitake</name>
    <name type="synonym">Polyporus frondosus</name>
    <dbReference type="NCBI Taxonomy" id="5627"/>
    <lineage>
        <taxon>Eukaryota</taxon>
        <taxon>Fungi</taxon>
        <taxon>Dikarya</taxon>
        <taxon>Basidiomycota</taxon>
        <taxon>Agaricomycotina</taxon>
        <taxon>Agaricomycetes</taxon>
        <taxon>Polyporales</taxon>
        <taxon>Grifolaceae</taxon>
        <taxon>Grifola</taxon>
    </lineage>
</organism>
<evidence type="ECO:0000313" key="6">
    <source>
        <dbReference type="EMBL" id="OBZ65477.1"/>
    </source>
</evidence>
<feature type="region of interest" description="Disordered" evidence="4">
    <location>
        <begin position="1"/>
        <end position="27"/>
    </location>
</feature>
<dbReference type="Pfam" id="PF00004">
    <property type="entry name" value="AAA"/>
    <property type="match status" value="1"/>
</dbReference>
<keyword evidence="2" id="KW-0547">Nucleotide-binding</keyword>
<evidence type="ECO:0000256" key="1">
    <source>
        <dbReference type="ARBA" id="ARBA00006914"/>
    </source>
</evidence>
<evidence type="ECO:0000256" key="3">
    <source>
        <dbReference type="ARBA" id="ARBA00022840"/>
    </source>
</evidence>
<dbReference type="Gene3D" id="3.40.50.300">
    <property type="entry name" value="P-loop containing nucleotide triphosphate hydrolases"/>
    <property type="match status" value="2"/>
</dbReference>
<dbReference type="STRING" id="5627.A0A1C7LNE9"/>
<dbReference type="EMBL" id="LUGG01000044">
    <property type="protein sequence ID" value="OBZ65477.1"/>
    <property type="molecule type" value="Genomic_DNA"/>
</dbReference>
<feature type="domain" description="ATPase AAA-type core" evidence="5">
    <location>
        <begin position="132"/>
        <end position="202"/>
    </location>
</feature>
<dbReference type="GO" id="GO:0005634">
    <property type="term" value="C:nucleus"/>
    <property type="evidence" value="ECO:0007669"/>
    <property type="project" value="TreeGrafter"/>
</dbReference>
<proteinExistence type="inferred from homology"/>
<dbReference type="GO" id="GO:0006337">
    <property type="term" value="P:nucleosome disassembly"/>
    <property type="evidence" value="ECO:0007669"/>
    <property type="project" value="TreeGrafter"/>
</dbReference>
<accession>A0A1C7LNE9</accession>
<keyword evidence="3" id="KW-0067">ATP-binding</keyword>
<dbReference type="GO" id="GO:0042393">
    <property type="term" value="F:histone binding"/>
    <property type="evidence" value="ECO:0007669"/>
    <property type="project" value="TreeGrafter"/>
</dbReference>
<reference evidence="6 7" key="1">
    <citation type="submission" date="2016-03" db="EMBL/GenBank/DDBJ databases">
        <title>Whole genome sequencing of Grifola frondosa 9006-11.</title>
        <authorList>
            <person name="Min B."/>
            <person name="Park H."/>
            <person name="Kim J.-G."/>
            <person name="Cho H."/>
            <person name="Oh Y.-L."/>
            <person name="Kong W.-S."/>
            <person name="Choi I.-G."/>
        </authorList>
    </citation>
    <scope>NUCLEOTIDE SEQUENCE [LARGE SCALE GENOMIC DNA]</scope>
    <source>
        <strain evidence="6 7">9006-11</strain>
    </source>
</reference>
<evidence type="ECO:0000256" key="4">
    <source>
        <dbReference type="SAM" id="MobiDB-lite"/>
    </source>
</evidence>
<dbReference type="OrthoDB" id="5421at2759"/>
<evidence type="ECO:0000313" key="7">
    <source>
        <dbReference type="Proteomes" id="UP000092993"/>
    </source>
</evidence>
<dbReference type="GO" id="GO:0016887">
    <property type="term" value="F:ATP hydrolysis activity"/>
    <property type="evidence" value="ECO:0007669"/>
    <property type="project" value="InterPro"/>
</dbReference>
<evidence type="ECO:0000256" key="2">
    <source>
        <dbReference type="ARBA" id="ARBA00022741"/>
    </source>
</evidence>
<dbReference type="Proteomes" id="UP000092993">
    <property type="component" value="Unassembled WGS sequence"/>
</dbReference>
<dbReference type="GO" id="GO:0006334">
    <property type="term" value="P:nucleosome assembly"/>
    <property type="evidence" value="ECO:0007669"/>
    <property type="project" value="TreeGrafter"/>
</dbReference>
<protein>
    <submittedName>
        <fullName evidence="6">Putative AAA domain-containing protein C31G5.19</fullName>
    </submittedName>
</protein>
<gene>
    <name evidence="6" type="ORF">A0H81_14645</name>
</gene>
<comment type="similarity">
    <text evidence="1">Belongs to the AAA ATPase family.</text>
</comment>
<dbReference type="InterPro" id="IPR027417">
    <property type="entry name" value="P-loop_NTPase"/>
</dbReference>
<dbReference type="GO" id="GO:0003682">
    <property type="term" value="F:chromatin binding"/>
    <property type="evidence" value="ECO:0007669"/>
    <property type="project" value="TreeGrafter"/>
</dbReference>
<dbReference type="GO" id="GO:0045815">
    <property type="term" value="P:transcription initiation-coupled chromatin remodeling"/>
    <property type="evidence" value="ECO:0007669"/>
    <property type="project" value="TreeGrafter"/>
</dbReference>
<dbReference type="OMA" id="IDLMRMI"/>
<dbReference type="InterPro" id="IPR045199">
    <property type="entry name" value="ATAD2-like"/>
</dbReference>
<dbReference type="GO" id="GO:0005524">
    <property type="term" value="F:ATP binding"/>
    <property type="evidence" value="ECO:0007669"/>
    <property type="project" value="UniProtKB-KW"/>
</dbReference>
<dbReference type="PANTHER" id="PTHR23069">
    <property type="entry name" value="AAA DOMAIN-CONTAINING"/>
    <property type="match status" value="1"/>
</dbReference>
<dbReference type="InterPro" id="IPR003959">
    <property type="entry name" value="ATPase_AAA_core"/>
</dbReference>
<evidence type="ECO:0000259" key="5">
    <source>
        <dbReference type="Pfam" id="PF00004"/>
    </source>
</evidence>
<name>A0A1C7LNE9_GRIFR</name>
<dbReference type="PANTHER" id="PTHR23069:SF0">
    <property type="entry name" value="TAT-BINDING HOMOLOG 7"/>
    <property type="match status" value="1"/>
</dbReference>
<comment type="caution">
    <text evidence="6">The sequence shown here is derived from an EMBL/GenBank/DDBJ whole genome shotgun (WGS) entry which is preliminary data.</text>
</comment>
<keyword evidence="7" id="KW-1185">Reference proteome</keyword>